<evidence type="ECO:0000313" key="9">
    <source>
        <dbReference type="Proteomes" id="UP000773469"/>
    </source>
</evidence>
<name>A0ABQ4NX72_SHECO</name>
<dbReference type="EC" id="1.1.1.133" evidence="3 6"/>
<evidence type="ECO:0000256" key="3">
    <source>
        <dbReference type="ARBA" id="ARBA00012929"/>
    </source>
</evidence>
<dbReference type="EMBL" id="BPEU01000007">
    <property type="protein sequence ID" value="GIU38929.1"/>
    <property type="molecule type" value="Genomic_DNA"/>
</dbReference>
<evidence type="ECO:0000313" key="8">
    <source>
        <dbReference type="EMBL" id="GIU38929.1"/>
    </source>
</evidence>
<keyword evidence="6" id="KW-0521">NADP</keyword>
<dbReference type="InterPro" id="IPR029903">
    <property type="entry name" value="RmlD-like-bd"/>
</dbReference>
<comment type="pathway">
    <text evidence="1 6">Carbohydrate biosynthesis; dTDP-L-rhamnose biosynthesis.</text>
</comment>
<comment type="caution">
    <text evidence="8">The sequence shown here is derived from an EMBL/GenBank/DDBJ whole genome shotgun (WGS) entry which is preliminary data.</text>
</comment>
<dbReference type="CDD" id="cd05254">
    <property type="entry name" value="dTDP_HR_like_SDR_e"/>
    <property type="match status" value="1"/>
</dbReference>
<organism evidence="8 9">
    <name type="scientific">Shewanella colwelliana</name>
    <name type="common">Alteromonas colwelliana</name>
    <dbReference type="NCBI Taxonomy" id="23"/>
    <lineage>
        <taxon>Bacteria</taxon>
        <taxon>Pseudomonadati</taxon>
        <taxon>Pseudomonadota</taxon>
        <taxon>Gammaproteobacteria</taxon>
        <taxon>Alteromonadales</taxon>
        <taxon>Shewanellaceae</taxon>
        <taxon>Shewanella</taxon>
    </lineage>
</organism>
<gene>
    <name evidence="8" type="ORF">TUM3794_12440</name>
</gene>
<evidence type="ECO:0000259" key="7">
    <source>
        <dbReference type="Pfam" id="PF04321"/>
    </source>
</evidence>
<evidence type="ECO:0000256" key="4">
    <source>
        <dbReference type="ARBA" id="ARBA00017099"/>
    </source>
</evidence>
<comment type="function">
    <text evidence="6">Catalyzes the reduction of dTDP-6-deoxy-L-lyxo-4-hexulose to yield dTDP-L-rhamnose.</text>
</comment>
<evidence type="ECO:0000256" key="2">
    <source>
        <dbReference type="ARBA" id="ARBA00010944"/>
    </source>
</evidence>
<protein>
    <recommendedName>
        <fullName evidence="4 6">dTDP-4-dehydrorhamnose reductase</fullName>
        <ecNumber evidence="3 6">1.1.1.133</ecNumber>
    </recommendedName>
</protein>
<dbReference type="RefSeq" id="WP_259655881.1">
    <property type="nucleotide sequence ID" value="NZ_BPEU01000007.1"/>
</dbReference>
<comment type="similarity">
    <text evidence="2 6">Belongs to the dTDP-4-dehydrorhamnose reductase family.</text>
</comment>
<evidence type="ECO:0000256" key="6">
    <source>
        <dbReference type="RuleBase" id="RU364082"/>
    </source>
</evidence>
<dbReference type="InterPro" id="IPR005913">
    <property type="entry name" value="dTDP_dehydrorham_reduct"/>
</dbReference>
<evidence type="ECO:0000256" key="5">
    <source>
        <dbReference type="ARBA" id="ARBA00048200"/>
    </source>
</evidence>
<feature type="domain" description="RmlD-like substrate binding" evidence="7">
    <location>
        <begin position="3"/>
        <end position="295"/>
    </location>
</feature>
<comment type="catalytic activity">
    <reaction evidence="5 6">
        <text>dTDP-beta-L-rhamnose + NADP(+) = dTDP-4-dehydro-beta-L-rhamnose + NADPH + H(+)</text>
        <dbReference type="Rhea" id="RHEA:21796"/>
        <dbReference type="ChEBI" id="CHEBI:15378"/>
        <dbReference type="ChEBI" id="CHEBI:57510"/>
        <dbReference type="ChEBI" id="CHEBI:57783"/>
        <dbReference type="ChEBI" id="CHEBI:58349"/>
        <dbReference type="ChEBI" id="CHEBI:62830"/>
        <dbReference type="EC" id="1.1.1.133"/>
    </reaction>
</comment>
<evidence type="ECO:0000256" key="1">
    <source>
        <dbReference type="ARBA" id="ARBA00004781"/>
    </source>
</evidence>
<keyword evidence="9" id="KW-1185">Reference proteome</keyword>
<comment type="cofactor">
    <cofactor evidence="6">
        <name>Mg(2+)</name>
        <dbReference type="ChEBI" id="CHEBI:18420"/>
    </cofactor>
    <text evidence="6">Binds 1 Mg(2+) ion per monomer.</text>
</comment>
<keyword evidence="6" id="KW-0560">Oxidoreductase</keyword>
<dbReference type="Gene3D" id="3.40.50.720">
    <property type="entry name" value="NAD(P)-binding Rossmann-like Domain"/>
    <property type="match status" value="1"/>
</dbReference>
<dbReference type="PANTHER" id="PTHR10491">
    <property type="entry name" value="DTDP-4-DEHYDRORHAMNOSE REDUCTASE"/>
    <property type="match status" value="1"/>
</dbReference>
<reference evidence="8 9" key="1">
    <citation type="submission" date="2021-05" db="EMBL/GenBank/DDBJ databases">
        <title>Molecular characterization for Shewanella algae harboring chromosomal blaOXA-55-like strains isolated from clinical and environment sample.</title>
        <authorList>
            <person name="Ohama Y."/>
            <person name="Aoki K."/>
            <person name="Harada S."/>
            <person name="Moriya K."/>
            <person name="Ishii Y."/>
            <person name="Tateda K."/>
        </authorList>
    </citation>
    <scope>NUCLEOTIDE SEQUENCE [LARGE SCALE GENOMIC DNA]</scope>
    <source>
        <strain evidence="8 9">MBTL60-118</strain>
    </source>
</reference>
<dbReference type="InterPro" id="IPR036291">
    <property type="entry name" value="NAD(P)-bd_dom_sf"/>
</dbReference>
<dbReference type="Proteomes" id="UP000773469">
    <property type="component" value="Unassembled WGS sequence"/>
</dbReference>
<sequence length="309" mass="34145">MKMKVMVTGATGLLGRAVVKQLRLHNDYHVIACGFSRVQADVYRLDLTEQDALDAFIETHRPTLIIHCAAERRPDVSELAPEAALALNVSASNGLALAAKRHGAWLLYISTDYVFDGKSPDYAEQDPPNPVNFYGESKWLGEQAVSGCSKEFAILRLPILYGAVERIEESAILVMLAQLQATTTVQQDDWAIRSPTSTLDIAHAVIKLIKHQRQSNNVRGVYHFSASERMTKYEMVQTMARLLGLAADHIEPASHPIDTAKRPQNCSLSCCRLTSLGIISTIKFEQGLKYSLDESAAALQGIGLYYQQN</sequence>
<dbReference type="SUPFAM" id="SSF51735">
    <property type="entry name" value="NAD(P)-binding Rossmann-fold domains"/>
    <property type="match status" value="1"/>
</dbReference>
<dbReference type="PANTHER" id="PTHR10491:SF4">
    <property type="entry name" value="METHIONINE ADENOSYLTRANSFERASE 2 SUBUNIT BETA"/>
    <property type="match status" value="1"/>
</dbReference>
<proteinExistence type="inferred from homology"/>
<accession>A0ABQ4NX72</accession>
<dbReference type="Pfam" id="PF04321">
    <property type="entry name" value="RmlD_sub_bind"/>
    <property type="match status" value="1"/>
</dbReference>